<evidence type="ECO:0000256" key="1">
    <source>
        <dbReference type="ARBA" id="ARBA00022714"/>
    </source>
</evidence>
<dbReference type="SUPFAM" id="SSF50022">
    <property type="entry name" value="ISP domain"/>
    <property type="match status" value="1"/>
</dbReference>
<dbReference type="InterPro" id="IPR012748">
    <property type="entry name" value="Rieske-like_NirD"/>
</dbReference>
<dbReference type="RefSeq" id="WP_198570358.1">
    <property type="nucleotide sequence ID" value="NZ_CP066167.1"/>
</dbReference>
<organism evidence="8 9">
    <name type="scientific">Spongiibacter nanhainus</name>
    <dbReference type="NCBI Taxonomy" id="2794344"/>
    <lineage>
        <taxon>Bacteria</taxon>
        <taxon>Pseudomonadati</taxon>
        <taxon>Pseudomonadota</taxon>
        <taxon>Gammaproteobacteria</taxon>
        <taxon>Cellvibrionales</taxon>
        <taxon>Spongiibacteraceae</taxon>
        <taxon>Spongiibacter</taxon>
    </lineage>
</organism>
<evidence type="ECO:0000256" key="6">
    <source>
        <dbReference type="ARBA" id="ARBA00023063"/>
    </source>
</evidence>
<dbReference type="Gene3D" id="2.102.10.10">
    <property type="entry name" value="Rieske [2Fe-2S] iron-sulphur domain"/>
    <property type="match status" value="1"/>
</dbReference>
<keyword evidence="5" id="KW-0411">Iron-sulfur</keyword>
<feature type="domain" description="Rieske" evidence="7">
    <location>
        <begin position="4"/>
        <end position="103"/>
    </location>
</feature>
<keyword evidence="3" id="KW-0560">Oxidoreductase</keyword>
<protein>
    <submittedName>
        <fullName evidence="8">Nitrite reductase small subunit NirD</fullName>
    </submittedName>
</protein>
<keyword evidence="9" id="KW-1185">Reference proteome</keyword>
<keyword evidence="4" id="KW-0408">Iron</keyword>
<evidence type="ECO:0000256" key="2">
    <source>
        <dbReference type="ARBA" id="ARBA00022723"/>
    </source>
</evidence>
<dbReference type="PANTHER" id="PTHR40562:SF1">
    <property type="entry name" value="NITRITE REDUCTASE (NADH) SMALL SUBUNIT"/>
    <property type="match status" value="1"/>
</dbReference>
<dbReference type="PROSITE" id="PS51296">
    <property type="entry name" value="RIESKE"/>
    <property type="match status" value="1"/>
</dbReference>
<dbReference type="Pfam" id="PF13806">
    <property type="entry name" value="Rieske_2"/>
    <property type="match status" value="1"/>
</dbReference>
<dbReference type="InterPro" id="IPR017881">
    <property type="entry name" value="NirD"/>
</dbReference>
<evidence type="ECO:0000259" key="7">
    <source>
        <dbReference type="PROSITE" id="PS51296"/>
    </source>
</evidence>
<dbReference type="InterPro" id="IPR036922">
    <property type="entry name" value="Rieske_2Fe-2S_sf"/>
</dbReference>
<keyword evidence="1" id="KW-0001">2Fe-2S</keyword>
<dbReference type="GO" id="GO:0008942">
    <property type="term" value="F:nitrite reductase [NAD(P)H] activity"/>
    <property type="evidence" value="ECO:0007669"/>
    <property type="project" value="InterPro"/>
</dbReference>
<dbReference type="AlphaFoldDB" id="A0A7T4R223"/>
<dbReference type="InterPro" id="IPR017941">
    <property type="entry name" value="Rieske_2Fe-2S"/>
</dbReference>
<keyword evidence="2" id="KW-0479">Metal-binding</keyword>
<dbReference type="KEGG" id="snan:I6N98_03120"/>
<dbReference type="PROSITE" id="PS51300">
    <property type="entry name" value="NIRD"/>
    <property type="match status" value="1"/>
</dbReference>
<dbReference type="GO" id="GO:0046872">
    <property type="term" value="F:metal ion binding"/>
    <property type="evidence" value="ECO:0007669"/>
    <property type="project" value="UniProtKB-KW"/>
</dbReference>
<reference evidence="8 9" key="1">
    <citation type="submission" date="2020-12" db="EMBL/GenBank/DDBJ databases">
        <authorList>
            <person name="Shan Y."/>
        </authorList>
    </citation>
    <scope>NUCLEOTIDE SEQUENCE [LARGE SCALE GENOMIC DNA]</scope>
    <source>
        <strain evidence="9">csc3.9</strain>
    </source>
</reference>
<dbReference type="GO" id="GO:0051537">
    <property type="term" value="F:2 iron, 2 sulfur cluster binding"/>
    <property type="evidence" value="ECO:0007669"/>
    <property type="project" value="UniProtKB-KW"/>
</dbReference>
<keyword evidence="6" id="KW-0534">Nitrate assimilation</keyword>
<evidence type="ECO:0000256" key="4">
    <source>
        <dbReference type="ARBA" id="ARBA00023004"/>
    </source>
</evidence>
<gene>
    <name evidence="8" type="primary">nirD</name>
    <name evidence="8" type="ORF">I6N98_03120</name>
</gene>
<dbReference type="NCBIfam" id="TIGR02378">
    <property type="entry name" value="nirD_assim_sml"/>
    <property type="match status" value="1"/>
</dbReference>
<evidence type="ECO:0000256" key="3">
    <source>
        <dbReference type="ARBA" id="ARBA00023002"/>
    </source>
</evidence>
<dbReference type="GO" id="GO:0042128">
    <property type="term" value="P:nitrate assimilation"/>
    <property type="evidence" value="ECO:0007669"/>
    <property type="project" value="UniProtKB-KW"/>
</dbReference>
<dbReference type="PANTHER" id="PTHR40562">
    <property type="match status" value="1"/>
</dbReference>
<evidence type="ECO:0000313" key="9">
    <source>
        <dbReference type="Proteomes" id="UP000596063"/>
    </source>
</evidence>
<evidence type="ECO:0000256" key="5">
    <source>
        <dbReference type="ARBA" id="ARBA00023014"/>
    </source>
</evidence>
<dbReference type="CDD" id="cd03529">
    <property type="entry name" value="Rieske_NirD"/>
    <property type="match status" value="1"/>
</dbReference>
<proteinExistence type="predicted"/>
<sequence length="106" mass="11850">MTWVDICRVDDLLPNAGIAALVDDKQVAVFKIGEQLFALDNHDPFSNANVLSRGIVGNLDEQLVVASPIYKQHFTLETGQCLEDETVSVPRYAVRTQEDRVQVHIE</sequence>
<dbReference type="EMBL" id="CP066167">
    <property type="protein sequence ID" value="QQD18872.1"/>
    <property type="molecule type" value="Genomic_DNA"/>
</dbReference>
<dbReference type="Proteomes" id="UP000596063">
    <property type="component" value="Chromosome"/>
</dbReference>
<accession>A0A7T4R223</accession>
<name>A0A7T4R223_9GAMM</name>
<evidence type="ECO:0000313" key="8">
    <source>
        <dbReference type="EMBL" id="QQD18872.1"/>
    </source>
</evidence>